<dbReference type="RefSeq" id="XP_003649303.1">
    <property type="nucleotide sequence ID" value="XM_003649255.1"/>
</dbReference>
<feature type="chain" id="PRO_5003436659" evidence="1">
    <location>
        <begin position="21"/>
        <end position="202"/>
    </location>
</feature>
<feature type="signal peptide" evidence="1">
    <location>
        <begin position="1"/>
        <end position="20"/>
    </location>
</feature>
<accession>G2QV80</accession>
<evidence type="ECO:0000256" key="1">
    <source>
        <dbReference type="SAM" id="SignalP"/>
    </source>
</evidence>
<dbReference type="eggNOG" id="ENOG502SRM6">
    <property type="taxonomic scope" value="Eukaryota"/>
</dbReference>
<organism evidence="2 3">
    <name type="scientific">Thermothielavioides terrestris (strain ATCC 38088 / NRRL 8126)</name>
    <name type="common">Thielavia terrestris</name>
    <dbReference type="NCBI Taxonomy" id="578455"/>
    <lineage>
        <taxon>Eukaryota</taxon>
        <taxon>Fungi</taxon>
        <taxon>Dikarya</taxon>
        <taxon>Ascomycota</taxon>
        <taxon>Pezizomycotina</taxon>
        <taxon>Sordariomycetes</taxon>
        <taxon>Sordariomycetidae</taxon>
        <taxon>Sordariales</taxon>
        <taxon>Chaetomiaceae</taxon>
        <taxon>Thermothielavioides</taxon>
        <taxon>Thermothielavioides terrestris</taxon>
    </lineage>
</organism>
<name>G2QV80_THETT</name>
<evidence type="ECO:0000313" key="2">
    <source>
        <dbReference type="EMBL" id="AEO62967.1"/>
    </source>
</evidence>
<dbReference type="AlphaFoldDB" id="G2QV80"/>
<dbReference type="HOGENOM" id="CLU_093550_1_1_1"/>
<protein>
    <submittedName>
        <fullName evidence="2">Uncharacterized protein</fullName>
    </submittedName>
</protein>
<reference evidence="2 3" key="1">
    <citation type="journal article" date="2011" name="Nat. Biotechnol.">
        <title>Comparative genomic analysis of the thermophilic biomass-degrading fungi Myceliophthora thermophila and Thielavia terrestris.</title>
        <authorList>
            <person name="Berka R.M."/>
            <person name="Grigoriev I.V."/>
            <person name="Otillar R."/>
            <person name="Salamov A."/>
            <person name="Grimwood J."/>
            <person name="Reid I."/>
            <person name="Ishmael N."/>
            <person name="John T."/>
            <person name="Darmond C."/>
            <person name="Moisan M.-C."/>
            <person name="Henrissat B."/>
            <person name="Coutinho P.M."/>
            <person name="Lombard V."/>
            <person name="Natvig D.O."/>
            <person name="Lindquist E."/>
            <person name="Schmutz J."/>
            <person name="Lucas S."/>
            <person name="Harris P."/>
            <person name="Powlowski J."/>
            <person name="Bellemare A."/>
            <person name="Taylor D."/>
            <person name="Butler G."/>
            <person name="de Vries R.P."/>
            <person name="Allijn I.E."/>
            <person name="van den Brink J."/>
            <person name="Ushinsky S."/>
            <person name="Storms R."/>
            <person name="Powell A.J."/>
            <person name="Paulsen I.T."/>
            <person name="Elbourne L.D.H."/>
            <person name="Baker S.E."/>
            <person name="Magnuson J."/>
            <person name="LaBoissiere S."/>
            <person name="Clutterbuck A.J."/>
            <person name="Martinez D."/>
            <person name="Wogulis M."/>
            <person name="de Leon A.L."/>
            <person name="Rey M.W."/>
            <person name="Tsang A."/>
        </authorList>
    </citation>
    <scope>NUCLEOTIDE SEQUENCE [LARGE SCALE GENOMIC DNA]</scope>
    <source>
        <strain evidence="3">ATCC 38088 / NRRL 8126</strain>
    </source>
</reference>
<dbReference type="OrthoDB" id="4160690at2759"/>
<proteinExistence type="predicted"/>
<evidence type="ECO:0000313" key="3">
    <source>
        <dbReference type="Proteomes" id="UP000008181"/>
    </source>
</evidence>
<sequence length="202" mass="20202">MRRLSFSVLFAAFAALVVHAAQPQANAELAQILGRQAPGTPEYECHSNCGNAILAGRDSNHCTNATWVGYYEACLQCALQYDIWKYYGDGVTSAASACGLNPTPSPSGNAGSAVVVSTSATASVPTSGTTTAQGAATTAASSGIAITAPPNATHSGTAVSLPSATSSTVTGAAPGREVHRTVGCTLTVSSLVAILVGLLGGW</sequence>
<keyword evidence="1" id="KW-0732">Signal</keyword>
<dbReference type="Proteomes" id="UP000008181">
    <property type="component" value="Chromosome 1"/>
</dbReference>
<keyword evidence="3" id="KW-1185">Reference proteome</keyword>
<dbReference type="EMBL" id="CP003009">
    <property type="protein sequence ID" value="AEO62967.1"/>
    <property type="molecule type" value="Genomic_DNA"/>
</dbReference>
<dbReference type="GeneID" id="11517205"/>
<gene>
    <name evidence="2" type="ORF">THITE_2107793</name>
</gene>
<dbReference type="KEGG" id="ttt:THITE_2107793"/>